<dbReference type="PANTHER" id="PTHR43991:SF38">
    <property type="entry name" value="OS02G0721600 PROTEIN"/>
    <property type="match status" value="1"/>
</dbReference>
<gene>
    <name evidence="2" type="ORF">ZEAMMB73_Zm00001d017872</name>
</gene>
<dbReference type="AlphaFoldDB" id="A0A1D6HIM5"/>
<keyword evidence="1" id="KW-0812">Transmembrane</keyword>
<dbReference type="PANTHER" id="PTHR43991">
    <property type="entry name" value="WD REPEAT PROTEIN (AFU_ORTHOLOGUE AFUA_8G05640)-RELATED"/>
    <property type="match status" value="1"/>
</dbReference>
<dbReference type="ExpressionAtlas" id="A0A1D6HIM5">
    <property type="expression patterns" value="baseline and differential"/>
</dbReference>
<keyword evidence="1" id="KW-0472">Membrane</keyword>
<protein>
    <submittedName>
        <fullName evidence="2">Transducin/WD40 repeat-like superfamily protein</fullName>
    </submittedName>
</protein>
<keyword evidence="1" id="KW-1133">Transmembrane helix</keyword>
<reference evidence="2" key="1">
    <citation type="submission" date="2015-12" db="EMBL/GenBank/DDBJ databases">
        <title>Update maize B73 reference genome by single molecule sequencing technologies.</title>
        <authorList>
            <consortium name="Maize Genome Sequencing Project"/>
            <person name="Ware D."/>
        </authorList>
    </citation>
    <scope>NUCLEOTIDE SEQUENCE</scope>
    <source>
        <tissue evidence="2">Seedling</tissue>
    </source>
</reference>
<dbReference type="EMBL" id="CM000781">
    <property type="protein sequence ID" value="AQK74341.1"/>
    <property type="molecule type" value="Genomic_DNA"/>
</dbReference>
<organism evidence="2">
    <name type="scientific">Zea mays</name>
    <name type="common">Maize</name>
    <dbReference type="NCBI Taxonomy" id="4577"/>
    <lineage>
        <taxon>Eukaryota</taxon>
        <taxon>Viridiplantae</taxon>
        <taxon>Streptophyta</taxon>
        <taxon>Embryophyta</taxon>
        <taxon>Tracheophyta</taxon>
        <taxon>Spermatophyta</taxon>
        <taxon>Magnoliopsida</taxon>
        <taxon>Liliopsida</taxon>
        <taxon>Poales</taxon>
        <taxon>Poaceae</taxon>
        <taxon>PACMAD clade</taxon>
        <taxon>Panicoideae</taxon>
        <taxon>Andropogonodae</taxon>
        <taxon>Andropogoneae</taxon>
        <taxon>Tripsacinae</taxon>
        <taxon>Zea</taxon>
    </lineage>
</organism>
<proteinExistence type="predicted"/>
<sequence>MKDCKPTEKGGIYYEFRRNTRSVKSTILHFQLRNLVWATSKHDIYLVSHYSIRHWSALSGVDTELINVQGHVAPREKHAGSLLEGFYQTQVSTLTVKDNLLVAGGFQGELICKHLDQEGISFCCRTTYDDNAITNAVEIFNTSSGAVHFMASNNDSGVRYYDMERFQLFKHFQFEWPVNVGFFGFLAISVTLMFYIWIFLLVLLLQGTSFYTCCLQMKFTEYKLHCLFRMPMPHSCACIISLFYFLGYVLTYWLLLLVNLSIPRHKPIVGL</sequence>
<evidence type="ECO:0000256" key="1">
    <source>
        <dbReference type="SAM" id="Phobius"/>
    </source>
</evidence>
<name>A0A1D6HIM5_MAIZE</name>
<feature type="transmembrane region" description="Helical" evidence="1">
    <location>
        <begin position="236"/>
        <end position="255"/>
    </location>
</feature>
<dbReference type="EMBL" id="CM000781">
    <property type="protein sequence ID" value="AQK74359.1"/>
    <property type="molecule type" value="Genomic_DNA"/>
</dbReference>
<accession>A0A1D6HIM5</accession>
<evidence type="ECO:0000313" key="2">
    <source>
        <dbReference type="EMBL" id="AQK74341.1"/>
    </source>
</evidence>